<dbReference type="Proteomes" id="UP000183758">
    <property type="component" value="Unassembled WGS sequence"/>
</dbReference>
<evidence type="ECO:0000313" key="2">
    <source>
        <dbReference type="Proteomes" id="UP000183758"/>
    </source>
</evidence>
<sequence>MQTIAVVRDRYQITIPDEVRQLITWAQPKSIVSIKVTDGKELVIKPFESKQEDKVNWEKVWKAIHEARIISAQGKKIKLSEFIIEDRQRH</sequence>
<protein>
    <submittedName>
        <fullName evidence="1">Uncharacterized protein</fullName>
    </submittedName>
</protein>
<proteinExistence type="predicted"/>
<organism evidence="1 2">
    <name type="scientific">Candidatus Roizmanbacteria bacterium CG2_30_33_16</name>
    <dbReference type="NCBI Taxonomy" id="1805340"/>
    <lineage>
        <taxon>Bacteria</taxon>
        <taxon>Candidatus Roizmaniibacteriota</taxon>
    </lineage>
</organism>
<dbReference type="EMBL" id="MNZM01000016">
    <property type="protein sequence ID" value="OIP86390.1"/>
    <property type="molecule type" value="Genomic_DNA"/>
</dbReference>
<evidence type="ECO:0000313" key="1">
    <source>
        <dbReference type="EMBL" id="OIP86390.1"/>
    </source>
</evidence>
<accession>A0A1J5I1Z5</accession>
<reference evidence="1 2" key="1">
    <citation type="journal article" date="2016" name="Environ. Microbiol.">
        <title>Genomic resolution of a cold subsurface aquifer community provides metabolic insights for novel microbes adapted to high CO concentrations.</title>
        <authorList>
            <person name="Probst A.J."/>
            <person name="Castelle C.J."/>
            <person name="Singh A."/>
            <person name="Brown C.T."/>
            <person name="Anantharaman K."/>
            <person name="Sharon I."/>
            <person name="Hug L.A."/>
            <person name="Burstein D."/>
            <person name="Emerson J.B."/>
            <person name="Thomas B.C."/>
            <person name="Banfield J.F."/>
        </authorList>
    </citation>
    <scope>NUCLEOTIDE SEQUENCE [LARGE SCALE GENOMIC DNA]</scope>
    <source>
        <strain evidence="1">CG2_30_33_16</strain>
    </source>
</reference>
<gene>
    <name evidence="1" type="ORF">AUK04_00690</name>
</gene>
<name>A0A1J5I1Z5_9BACT</name>
<comment type="caution">
    <text evidence="1">The sequence shown here is derived from an EMBL/GenBank/DDBJ whole genome shotgun (WGS) entry which is preliminary data.</text>
</comment>
<dbReference type="AlphaFoldDB" id="A0A1J5I1Z5"/>